<feature type="chain" id="PRO_5015690592" description="Peptidylprolyl isomerase" evidence="1">
    <location>
        <begin position="23"/>
        <end position="154"/>
    </location>
</feature>
<dbReference type="Proteomes" id="UP000238426">
    <property type="component" value="Unassembled WGS sequence"/>
</dbReference>
<proteinExistence type="predicted"/>
<organism evidence="2 3">
    <name type="scientific">Aurantibacter aestuarii</name>
    <dbReference type="NCBI Taxonomy" id="1266046"/>
    <lineage>
        <taxon>Bacteria</taxon>
        <taxon>Pseudomonadati</taxon>
        <taxon>Bacteroidota</taxon>
        <taxon>Flavobacteriia</taxon>
        <taxon>Flavobacteriales</taxon>
        <taxon>Flavobacteriaceae</taxon>
        <taxon>Aurantibacter</taxon>
    </lineage>
</organism>
<dbReference type="OrthoDB" id="677427at2"/>
<keyword evidence="3" id="KW-1185">Reference proteome</keyword>
<dbReference type="AlphaFoldDB" id="A0A2T1NG65"/>
<evidence type="ECO:0008006" key="4">
    <source>
        <dbReference type="Google" id="ProtNLM"/>
    </source>
</evidence>
<evidence type="ECO:0000256" key="1">
    <source>
        <dbReference type="SAM" id="SignalP"/>
    </source>
</evidence>
<name>A0A2T1NG65_9FLAO</name>
<keyword evidence="1" id="KW-0732">Signal</keyword>
<protein>
    <recommendedName>
        <fullName evidence="4">Peptidylprolyl isomerase</fullName>
    </recommendedName>
</protein>
<gene>
    <name evidence="2" type="ORF">C7H52_01240</name>
</gene>
<sequence>MRKLILISCALVAFCFSNSVLSQTKNKKQELNKLEVLKAPLSEKEKSLIVEAYSLEYLNLVQKNKSLEIRFKDILRNRVRLTEVVYKEKLDLYPLLSSIGFYTEFNKNLDKDKAFNKENFNVLKYNFNFDSDINYAVRIDNTNFILRVDSQFKK</sequence>
<evidence type="ECO:0000313" key="2">
    <source>
        <dbReference type="EMBL" id="PSG91769.1"/>
    </source>
</evidence>
<dbReference type="RefSeq" id="WP_106462056.1">
    <property type="nucleotide sequence ID" value="NZ_PXOQ01000006.1"/>
</dbReference>
<dbReference type="EMBL" id="PXOQ01000006">
    <property type="protein sequence ID" value="PSG91769.1"/>
    <property type="molecule type" value="Genomic_DNA"/>
</dbReference>
<comment type="caution">
    <text evidence="2">The sequence shown here is derived from an EMBL/GenBank/DDBJ whole genome shotgun (WGS) entry which is preliminary data.</text>
</comment>
<reference evidence="2 3" key="1">
    <citation type="submission" date="2018-03" db="EMBL/GenBank/DDBJ databases">
        <title>Mesoflavibacter sp. HG37 and Mesoflavibacter sp. HG96 sp.nov., two marine bacteria isolated from seawater of Western Pacific Ocean.</title>
        <authorList>
            <person name="Cheng H."/>
            <person name="Wu Y.-H."/>
            <person name="Guo L.-L."/>
            <person name="Xu X.-W."/>
        </authorList>
    </citation>
    <scope>NUCLEOTIDE SEQUENCE [LARGE SCALE GENOMIC DNA]</scope>
    <source>
        <strain evidence="2 3">KCTC 32269</strain>
    </source>
</reference>
<evidence type="ECO:0000313" key="3">
    <source>
        <dbReference type="Proteomes" id="UP000238426"/>
    </source>
</evidence>
<accession>A0A2T1NG65</accession>
<feature type="signal peptide" evidence="1">
    <location>
        <begin position="1"/>
        <end position="22"/>
    </location>
</feature>